<sequence>MARNSENQGGAGEGDPQPHRGSRRQMREDIQVLQQQVREAEEAQQRAEEENQALRAQVNQRILGATRALDTTM</sequence>
<feature type="region of interest" description="Disordered" evidence="1">
    <location>
        <begin position="1"/>
        <end position="30"/>
    </location>
</feature>
<organism evidence="2 3">
    <name type="scientific">Rhizoctonia solani</name>
    <dbReference type="NCBI Taxonomy" id="456999"/>
    <lineage>
        <taxon>Eukaryota</taxon>
        <taxon>Fungi</taxon>
        <taxon>Dikarya</taxon>
        <taxon>Basidiomycota</taxon>
        <taxon>Agaricomycotina</taxon>
        <taxon>Agaricomycetes</taxon>
        <taxon>Cantharellales</taxon>
        <taxon>Ceratobasidiaceae</taxon>
        <taxon>Rhizoctonia</taxon>
    </lineage>
</organism>
<comment type="caution">
    <text evidence="2">The sequence shown here is derived from an EMBL/GenBank/DDBJ whole genome shotgun (WGS) entry which is preliminary data.</text>
</comment>
<evidence type="ECO:0000313" key="2">
    <source>
        <dbReference type="EMBL" id="CAE6412217.1"/>
    </source>
</evidence>
<accession>A0A8H3ADF7</accession>
<gene>
    <name evidence="2" type="ORF">RDB_LOCUS2171</name>
</gene>
<dbReference type="EMBL" id="CAJMXA010000029">
    <property type="protein sequence ID" value="CAE6412217.1"/>
    <property type="molecule type" value="Genomic_DNA"/>
</dbReference>
<evidence type="ECO:0000256" key="1">
    <source>
        <dbReference type="SAM" id="MobiDB-lite"/>
    </source>
</evidence>
<protein>
    <submittedName>
        <fullName evidence="2">Uncharacterized protein</fullName>
    </submittedName>
</protein>
<evidence type="ECO:0000313" key="3">
    <source>
        <dbReference type="Proteomes" id="UP000663853"/>
    </source>
</evidence>
<reference evidence="2" key="1">
    <citation type="submission" date="2021-01" db="EMBL/GenBank/DDBJ databases">
        <authorList>
            <person name="Kaushik A."/>
        </authorList>
    </citation>
    <scope>NUCLEOTIDE SEQUENCE</scope>
    <source>
        <strain evidence="2">AG6-10EEA</strain>
    </source>
</reference>
<dbReference type="Proteomes" id="UP000663853">
    <property type="component" value="Unassembled WGS sequence"/>
</dbReference>
<name>A0A8H3ADF7_9AGAM</name>
<proteinExistence type="predicted"/>
<dbReference type="AlphaFoldDB" id="A0A8H3ADF7"/>